<evidence type="ECO:0000256" key="8">
    <source>
        <dbReference type="ARBA" id="ARBA00023170"/>
    </source>
</evidence>
<dbReference type="Pfam" id="PF07715">
    <property type="entry name" value="Plug"/>
    <property type="match status" value="1"/>
</dbReference>
<evidence type="ECO:0000313" key="15">
    <source>
        <dbReference type="Proteomes" id="UP000199421"/>
    </source>
</evidence>
<sequence>MIKIFTISACILYTGFQSVGQTISADQSTAIDTTYKPLNEVIINENRLQTPFTEQNRNINIISREQINALPARSVNELLTYVAGVDVRQRGPWGAQADISIDGGTFEQTTILVNGIKVNDPQTAHHSMNIPVPLGAIERIEIIKGPAARIYGVNSLTGAINIITRTPANDNFQVSVNAASSLKSKENGKGIYNARGIQIGKGFANAHSNHLLYGGHESGNGYRYNTPFNNNKLFYQGNIVTDKTGLWSFMAGYTFNDFGANGYYAAPNDKESKEIVQTGIFSVGYKKQLSKWSISPRISYRYNHDDYRYNQYDLSLFRNLHHSHVINTEVNSTYKSAYGSIGLGLEMRNEFLLSTNMGDRDRSNYGFYAEYKTDLIKRLSLNMGAYLNYNSRFGWQVYPGLDIGYNVLGNWKIYVNTGSGQRIPSFTDLYTTGGGNVGNPNLKAENAWYAEGGIKYNDEKWFLNASYFYRRINDFIDWTRPSTNESWQANNFMRNQVQGLSLTTQYKINTEQEYHWLAGVSYTYLNPKVTNASSESMLSKYAIESLKHQLIGHLIFRTDNFSISAAQRFVERISYKNYFLTDLKFGYKWKNYGVNLDANNLFDVTYIEAAAIPLPGRWFNVGINCSI</sequence>
<dbReference type="PANTHER" id="PTHR30069">
    <property type="entry name" value="TONB-DEPENDENT OUTER MEMBRANE RECEPTOR"/>
    <property type="match status" value="1"/>
</dbReference>
<dbReference type="Pfam" id="PF00593">
    <property type="entry name" value="TonB_dep_Rec_b-barrel"/>
    <property type="match status" value="1"/>
</dbReference>
<dbReference type="AlphaFoldDB" id="A0A1H7Q2Z0"/>
<evidence type="ECO:0000256" key="4">
    <source>
        <dbReference type="ARBA" id="ARBA00022692"/>
    </source>
</evidence>
<gene>
    <name evidence="14" type="ORF">SAMN05661044_02446</name>
</gene>
<name>A0A1H7Q2Z0_OLID1</name>
<dbReference type="PROSITE" id="PS52016">
    <property type="entry name" value="TONB_DEPENDENT_REC_3"/>
    <property type="match status" value="1"/>
</dbReference>
<comment type="subcellular location">
    <subcellularLocation>
        <location evidence="1 10">Cell outer membrane</location>
        <topology evidence="1 10">Multi-pass membrane protein</topology>
    </subcellularLocation>
</comment>
<dbReference type="EMBL" id="FOAF01000002">
    <property type="protein sequence ID" value="SEL42343.1"/>
    <property type="molecule type" value="Genomic_DNA"/>
</dbReference>
<evidence type="ECO:0000259" key="12">
    <source>
        <dbReference type="Pfam" id="PF00593"/>
    </source>
</evidence>
<evidence type="ECO:0000256" key="1">
    <source>
        <dbReference type="ARBA" id="ARBA00004571"/>
    </source>
</evidence>
<evidence type="ECO:0000313" key="14">
    <source>
        <dbReference type="EMBL" id="SEL42343.1"/>
    </source>
</evidence>
<dbReference type="SUPFAM" id="SSF56935">
    <property type="entry name" value="Porins"/>
    <property type="match status" value="1"/>
</dbReference>
<dbReference type="STRING" id="407022.SAMN05661044_02446"/>
<keyword evidence="9 10" id="KW-0998">Cell outer membrane</keyword>
<evidence type="ECO:0000256" key="9">
    <source>
        <dbReference type="ARBA" id="ARBA00023237"/>
    </source>
</evidence>
<keyword evidence="6 11" id="KW-0798">TonB box</keyword>
<dbReference type="GO" id="GO:0044718">
    <property type="term" value="P:siderophore transmembrane transport"/>
    <property type="evidence" value="ECO:0007669"/>
    <property type="project" value="TreeGrafter"/>
</dbReference>
<feature type="domain" description="TonB-dependent receptor-like beta-barrel" evidence="12">
    <location>
        <begin position="218"/>
        <end position="601"/>
    </location>
</feature>
<dbReference type="InterPro" id="IPR039426">
    <property type="entry name" value="TonB-dep_rcpt-like"/>
</dbReference>
<evidence type="ECO:0000256" key="7">
    <source>
        <dbReference type="ARBA" id="ARBA00023136"/>
    </source>
</evidence>
<keyword evidence="15" id="KW-1185">Reference proteome</keyword>
<evidence type="ECO:0000256" key="2">
    <source>
        <dbReference type="ARBA" id="ARBA00022448"/>
    </source>
</evidence>
<dbReference type="GO" id="GO:0015344">
    <property type="term" value="F:siderophore uptake transmembrane transporter activity"/>
    <property type="evidence" value="ECO:0007669"/>
    <property type="project" value="TreeGrafter"/>
</dbReference>
<dbReference type="OrthoDB" id="9758472at2"/>
<evidence type="ECO:0000256" key="3">
    <source>
        <dbReference type="ARBA" id="ARBA00022452"/>
    </source>
</evidence>
<keyword evidence="8" id="KW-0675">Receptor</keyword>
<reference evidence="15" key="1">
    <citation type="submission" date="2016-10" db="EMBL/GenBank/DDBJ databases">
        <authorList>
            <person name="Varghese N."/>
            <person name="Submissions S."/>
        </authorList>
    </citation>
    <scope>NUCLEOTIDE SEQUENCE [LARGE SCALE GENOMIC DNA]</scope>
    <source>
        <strain evidence="15">DSM 18733</strain>
    </source>
</reference>
<evidence type="ECO:0000259" key="13">
    <source>
        <dbReference type="Pfam" id="PF07715"/>
    </source>
</evidence>
<evidence type="ECO:0000256" key="6">
    <source>
        <dbReference type="ARBA" id="ARBA00023077"/>
    </source>
</evidence>
<keyword evidence="4 10" id="KW-0812">Transmembrane</keyword>
<proteinExistence type="inferred from homology"/>
<dbReference type="Gene3D" id="2.170.130.10">
    <property type="entry name" value="TonB-dependent receptor, plug domain"/>
    <property type="match status" value="1"/>
</dbReference>
<feature type="domain" description="TonB-dependent receptor plug" evidence="13">
    <location>
        <begin position="56"/>
        <end position="158"/>
    </location>
</feature>
<comment type="similarity">
    <text evidence="10 11">Belongs to the TonB-dependent receptor family.</text>
</comment>
<keyword evidence="3 10" id="KW-1134">Transmembrane beta strand</keyword>
<keyword evidence="5" id="KW-0732">Signal</keyword>
<keyword evidence="2 10" id="KW-0813">Transport</keyword>
<dbReference type="GO" id="GO:0009279">
    <property type="term" value="C:cell outer membrane"/>
    <property type="evidence" value="ECO:0007669"/>
    <property type="project" value="UniProtKB-SubCell"/>
</dbReference>
<dbReference type="InterPro" id="IPR012910">
    <property type="entry name" value="Plug_dom"/>
</dbReference>
<protein>
    <submittedName>
        <fullName evidence="14">Iron complex outermembrane recepter protein</fullName>
    </submittedName>
</protein>
<accession>A0A1H7Q2Z0</accession>
<dbReference type="Gene3D" id="2.40.170.20">
    <property type="entry name" value="TonB-dependent receptor, beta-barrel domain"/>
    <property type="match status" value="1"/>
</dbReference>
<dbReference type="Proteomes" id="UP000199421">
    <property type="component" value="Unassembled WGS sequence"/>
</dbReference>
<keyword evidence="7 10" id="KW-0472">Membrane</keyword>
<evidence type="ECO:0000256" key="11">
    <source>
        <dbReference type="RuleBase" id="RU003357"/>
    </source>
</evidence>
<organism evidence="14 15">
    <name type="scientific">Olivibacter domesticus</name>
    <name type="common">Pseudosphingobacterium domesticum</name>
    <dbReference type="NCBI Taxonomy" id="407022"/>
    <lineage>
        <taxon>Bacteria</taxon>
        <taxon>Pseudomonadati</taxon>
        <taxon>Bacteroidota</taxon>
        <taxon>Sphingobacteriia</taxon>
        <taxon>Sphingobacteriales</taxon>
        <taxon>Sphingobacteriaceae</taxon>
        <taxon>Olivibacter</taxon>
    </lineage>
</organism>
<dbReference type="InterPro" id="IPR000531">
    <property type="entry name" value="Beta-barrel_TonB"/>
</dbReference>
<evidence type="ECO:0000256" key="5">
    <source>
        <dbReference type="ARBA" id="ARBA00022729"/>
    </source>
</evidence>
<dbReference type="PANTHER" id="PTHR30069:SF29">
    <property type="entry name" value="HEMOGLOBIN AND HEMOGLOBIN-HAPTOGLOBIN-BINDING PROTEIN 1-RELATED"/>
    <property type="match status" value="1"/>
</dbReference>
<dbReference type="InterPro" id="IPR037066">
    <property type="entry name" value="Plug_dom_sf"/>
</dbReference>
<evidence type="ECO:0000256" key="10">
    <source>
        <dbReference type="PROSITE-ProRule" id="PRU01360"/>
    </source>
</evidence>
<dbReference type="InterPro" id="IPR036942">
    <property type="entry name" value="Beta-barrel_TonB_sf"/>
</dbReference>
<dbReference type="RefSeq" id="WP_093324530.1">
    <property type="nucleotide sequence ID" value="NZ_FOAF01000002.1"/>
</dbReference>